<dbReference type="Proteomes" id="UP000606974">
    <property type="component" value="Unassembled WGS sequence"/>
</dbReference>
<evidence type="ECO:0000256" key="1">
    <source>
        <dbReference type="SAM" id="MobiDB-lite"/>
    </source>
</evidence>
<accession>A0A8H7ARV8</accession>
<evidence type="ECO:0000313" key="2">
    <source>
        <dbReference type="EMBL" id="KAF7510020.1"/>
    </source>
</evidence>
<evidence type="ECO:0008006" key="4">
    <source>
        <dbReference type="Google" id="ProtNLM"/>
    </source>
</evidence>
<gene>
    <name evidence="2" type="ORF">GJ744_007124</name>
</gene>
<dbReference type="AlphaFoldDB" id="A0A8H7ARV8"/>
<name>A0A8H7ARV8_9EURO</name>
<dbReference type="InterPro" id="IPR008441">
    <property type="entry name" value="AfumC-like_glycosyl_Trfase"/>
</dbReference>
<dbReference type="Pfam" id="PF05704">
    <property type="entry name" value="Caps_synth"/>
    <property type="match status" value="1"/>
</dbReference>
<evidence type="ECO:0000313" key="3">
    <source>
        <dbReference type="Proteomes" id="UP000606974"/>
    </source>
</evidence>
<proteinExistence type="predicted"/>
<reference evidence="2" key="1">
    <citation type="submission" date="2020-02" db="EMBL/GenBank/DDBJ databases">
        <authorList>
            <person name="Palmer J.M."/>
        </authorList>
    </citation>
    <scope>NUCLEOTIDE SEQUENCE</scope>
    <source>
        <strain evidence="2">EPUS1.4</strain>
        <tissue evidence="2">Thallus</tissue>
    </source>
</reference>
<dbReference type="SUPFAM" id="SSF53448">
    <property type="entry name" value="Nucleotide-diphospho-sugar transferases"/>
    <property type="match status" value="1"/>
</dbReference>
<dbReference type="EMBL" id="JAACFV010000034">
    <property type="protein sequence ID" value="KAF7510020.1"/>
    <property type="molecule type" value="Genomic_DNA"/>
</dbReference>
<dbReference type="OrthoDB" id="409543at2759"/>
<sequence>MSESDSAVIQSSQAKAAGSAPVPRSWPVRPGLKLIPQSRLDTRSDKEIVSALLQHRPVTSEKNVWAFWHSGLLQAPPWLQRNVINWARRLPSWTIRVLDKVPDSSLNVYNFLGPAFLPDAFNNNAMTGPHTGPHSADLVRLPLVYLHGGVWMDVGILLFRDLDDICWHALEDPQSPYELAGFAFEGLIGGRKTIPNSFIAARKGNEFIKRWMDIYLEVWKGVTEQTGMHSHPLLKHLPLPGSPTKIGVRAGKPSVENLDLQPSSQKANAKRPELNATRSEPDEQELLFSKTLADYAAQCYCFNRLSHLKDPSDGFSGSEYLNSRGLFFDAMQECLLALQLTGWDGNKQFEYLSARKSDGNKEAEMFAEAVVRDSCQLKVSHGFHSHMVFLGRLWEQPGNEDADHAEGTFAAYLRYASVFLEQTREMKSEPWGQFEIDMLHVGVTEVGKT</sequence>
<feature type="region of interest" description="Disordered" evidence="1">
    <location>
        <begin position="1"/>
        <end position="28"/>
    </location>
</feature>
<dbReference type="InterPro" id="IPR029044">
    <property type="entry name" value="Nucleotide-diphossugar_trans"/>
</dbReference>
<dbReference type="GO" id="GO:0016757">
    <property type="term" value="F:glycosyltransferase activity"/>
    <property type="evidence" value="ECO:0007669"/>
    <property type="project" value="InterPro"/>
</dbReference>
<keyword evidence="3" id="KW-1185">Reference proteome</keyword>
<feature type="compositionally biased region" description="Polar residues" evidence="1">
    <location>
        <begin position="1"/>
        <end position="14"/>
    </location>
</feature>
<protein>
    <recommendedName>
        <fullName evidence="4">Capsule polysaccharide biosynthesis protein</fullName>
    </recommendedName>
</protein>
<organism evidence="2 3">
    <name type="scientific">Endocarpon pusillum</name>
    <dbReference type="NCBI Taxonomy" id="364733"/>
    <lineage>
        <taxon>Eukaryota</taxon>
        <taxon>Fungi</taxon>
        <taxon>Dikarya</taxon>
        <taxon>Ascomycota</taxon>
        <taxon>Pezizomycotina</taxon>
        <taxon>Eurotiomycetes</taxon>
        <taxon>Chaetothyriomycetidae</taxon>
        <taxon>Verrucariales</taxon>
        <taxon>Verrucariaceae</taxon>
        <taxon>Endocarpon</taxon>
    </lineage>
</organism>
<comment type="caution">
    <text evidence="2">The sequence shown here is derived from an EMBL/GenBank/DDBJ whole genome shotgun (WGS) entry which is preliminary data.</text>
</comment>
<feature type="region of interest" description="Disordered" evidence="1">
    <location>
        <begin position="255"/>
        <end position="282"/>
    </location>
</feature>
<dbReference type="Gene3D" id="3.90.550.20">
    <property type="match status" value="1"/>
</dbReference>